<accession>A0A0E9PHA4</accession>
<reference evidence="1" key="2">
    <citation type="journal article" date="2015" name="Fish Shellfish Immunol.">
        <title>Early steps in the European eel (Anguilla anguilla)-Vibrio vulnificus interaction in the gills: Role of the RtxA13 toxin.</title>
        <authorList>
            <person name="Callol A."/>
            <person name="Pajuelo D."/>
            <person name="Ebbesson L."/>
            <person name="Teles M."/>
            <person name="MacKenzie S."/>
            <person name="Amaro C."/>
        </authorList>
    </citation>
    <scope>NUCLEOTIDE SEQUENCE</scope>
</reference>
<sequence length="38" mass="4494">MSVRHNVYLFRNVQSYRKKTITLSEFNYLKNTEAIASA</sequence>
<name>A0A0E9PHA4_ANGAN</name>
<dbReference type="AlphaFoldDB" id="A0A0E9PHA4"/>
<reference evidence="1" key="1">
    <citation type="submission" date="2014-11" db="EMBL/GenBank/DDBJ databases">
        <authorList>
            <person name="Amaro Gonzalez C."/>
        </authorList>
    </citation>
    <scope>NUCLEOTIDE SEQUENCE</scope>
</reference>
<protein>
    <submittedName>
        <fullName evidence="1">Uncharacterized protein</fullName>
    </submittedName>
</protein>
<evidence type="ECO:0000313" key="1">
    <source>
        <dbReference type="EMBL" id="JAH03667.1"/>
    </source>
</evidence>
<proteinExistence type="predicted"/>
<dbReference type="EMBL" id="GBXM01104910">
    <property type="protein sequence ID" value="JAH03667.1"/>
    <property type="molecule type" value="Transcribed_RNA"/>
</dbReference>
<organism evidence="1">
    <name type="scientific">Anguilla anguilla</name>
    <name type="common">European freshwater eel</name>
    <name type="synonym">Muraena anguilla</name>
    <dbReference type="NCBI Taxonomy" id="7936"/>
    <lineage>
        <taxon>Eukaryota</taxon>
        <taxon>Metazoa</taxon>
        <taxon>Chordata</taxon>
        <taxon>Craniata</taxon>
        <taxon>Vertebrata</taxon>
        <taxon>Euteleostomi</taxon>
        <taxon>Actinopterygii</taxon>
        <taxon>Neopterygii</taxon>
        <taxon>Teleostei</taxon>
        <taxon>Anguilliformes</taxon>
        <taxon>Anguillidae</taxon>
        <taxon>Anguilla</taxon>
    </lineage>
</organism>